<dbReference type="Gene3D" id="3.30.300.30">
    <property type="match status" value="1"/>
</dbReference>
<dbReference type="SUPFAM" id="SSF56801">
    <property type="entry name" value="Acetyl-CoA synthetase-like"/>
    <property type="match status" value="1"/>
</dbReference>
<dbReference type="Pfam" id="PF14535">
    <property type="entry name" value="AMP-binding_C_2"/>
    <property type="match status" value="1"/>
</dbReference>
<dbReference type="InterPro" id="IPR045851">
    <property type="entry name" value="AMP-bd_C_sf"/>
</dbReference>
<dbReference type="Proteomes" id="UP001366166">
    <property type="component" value="Chromosome"/>
</dbReference>
<protein>
    <recommendedName>
        <fullName evidence="7">Phenylacetate-coenzyme A ligase</fullName>
        <ecNumber evidence="6">6.2.1.30</ecNumber>
    </recommendedName>
    <alternativeName>
        <fullName evidence="8">Phenylacetyl-CoA ligase</fullName>
    </alternativeName>
</protein>
<evidence type="ECO:0000256" key="7">
    <source>
        <dbReference type="ARBA" id="ARBA00068695"/>
    </source>
</evidence>
<feature type="domain" description="AMP-dependent synthetase/ligase" evidence="9">
    <location>
        <begin position="82"/>
        <end position="282"/>
    </location>
</feature>
<dbReference type="PANTHER" id="PTHR43845">
    <property type="entry name" value="BLR5969 PROTEIN"/>
    <property type="match status" value="1"/>
</dbReference>
<comment type="pathway">
    <text evidence="4">Aromatic compound metabolism; phenylacetate degradation.</text>
</comment>
<dbReference type="GO" id="GO:0000166">
    <property type="term" value="F:nucleotide binding"/>
    <property type="evidence" value="ECO:0007669"/>
    <property type="project" value="UniProtKB-KW"/>
</dbReference>
<evidence type="ECO:0000256" key="5">
    <source>
        <dbReference type="ARBA" id="ARBA00061566"/>
    </source>
</evidence>
<evidence type="ECO:0000256" key="4">
    <source>
        <dbReference type="ARBA" id="ARBA00060591"/>
    </source>
</evidence>
<dbReference type="EC" id="6.2.1.30" evidence="6"/>
<dbReference type="FunFam" id="3.40.50.12780:FF:000016">
    <property type="entry name" value="Phenylacetate-coenzyme A ligase"/>
    <property type="match status" value="1"/>
</dbReference>
<keyword evidence="3" id="KW-0547">Nucleotide-binding</keyword>
<sequence>MTFMPNFSSPEELAAHQLKGLQWTVAHAQQGSPFYAQRLQEAGVSAGDIHSLDDLAGLPLTSADDLRAGYPFPLLSVPLEQVVRVHASSGTTGKRKVLSYTQKDLDDWAVMFARCYEMAGLTRLDRVQIMVGYGVWTAGVGFQAGCERFGALALPVGPGNLEMQCQFLVDFGTTVMCSTSSMALLMAEEIKRRGISEQVKLNKLIYGSERTSDAMRQRISEALGAELFDIPGLTELYGPGTGIECRAHEGIHYWADYYILEILDPATLQPVAPGEIGEMVVTTLGKEAAPLIRYRTRDLCRLLPEPCACGNPLPRHDRILGRSDDMIKFRAVNIYPGQIDHVLSQGQGVGSEFQVHLSRGEDGRDYMHIKVERAPEGGAADDAEVAAGIAKGIKAHILVSAKVEVVDYGSLPRSERKSQRIFDRRDD</sequence>
<dbReference type="InterPro" id="IPR028154">
    <property type="entry name" value="AMP-dep_Lig_C"/>
</dbReference>
<dbReference type="GO" id="GO:0010124">
    <property type="term" value="P:phenylacetate catabolic process"/>
    <property type="evidence" value="ECO:0007669"/>
    <property type="project" value="InterPro"/>
</dbReference>
<evidence type="ECO:0000259" key="9">
    <source>
        <dbReference type="Pfam" id="PF00501"/>
    </source>
</evidence>
<gene>
    <name evidence="11" type="primary">paaK-3</name>
    <name evidence="11" type="ORF">FAK_07650</name>
</gene>
<evidence type="ECO:0000313" key="11">
    <source>
        <dbReference type="EMBL" id="BEQ13699.1"/>
    </source>
</evidence>
<dbReference type="GO" id="GO:0047475">
    <property type="term" value="F:phenylacetate-CoA ligase activity"/>
    <property type="evidence" value="ECO:0007669"/>
    <property type="project" value="UniProtKB-EC"/>
</dbReference>
<evidence type="ECO:0000259" key="10">
    <source>
        <dbReference type="Pfam" id="PF14535"/>
    </source>
</evidence>
<evidence type="ECO:0000256" key="6">
    <source>
        <dbReference type="ARBA" id="ARBA00066629"/>
    </source>
</evidence>
<evidence type="ECO:0000256" key="2">
    <source>
        <dbReference type="ARBA" id="ARBA00022598"/>
    </source>
</evidence>
<keyword evidence="2 11" id="KW-0436">Ligase</keyword>
<name>A0AAU9EGK4_9BACT</name>
<dbReference type="AlphaFoldDB" id="A0AAU9EGK4"/>
<dbReference type="EMBL" id="AP028679">
    <property type="protein sequence ID" value="BEQ13699.1"/>
    <property type="molecule type" value="Genomic_DNA"/>
</dbReference>
<evidence type="ECO:0000256" key="1">
    <source>
        <dbReference type="ARBA" id="ARBA00011245"/>
    </source>
</evidence>
<proteinExistence type="inferred from homology"/>
<dbReference type="InterPro" id="IPR011880">
    <property type="entry name" value="PA_CoA_ligase"/>
</dbReference>
<evidence type="ECO:0000256" key="8">
    <source>
        <dbReference type="ARBA" id="ARBA00075111"/>
    </source>
</evidence>
<feature type="domain" description="AMP-dependent ligase C-terminal" evidence="10">
    <location>
        <begin position="332"/>
        <end position="425"/>
    </location>
</feature>
<keyword evidence="12" id="KW-1185">Reference proteome</keyword>
<dbReference type="PANTHER" id="PTHR43845:SF1">
    <property type="entry name" value="BLR5969 PROTEIN"/>
    <property type="match status" value="1"/>
</dbReference>
<dbReference type="CDD" id="cd05913">
    <property type="entry name" value="PaaK"/>
    <property type="match status" value="1"/>
</dbReference>
<dbReference type="Gene3D" id="3.40.50.12780">
    <property type="entry name" value="N-terminal domain of ligase-like"/>
    <property type="match status" value="1"/>
</dbReference>
<dbReference type="Pfam" id="PF00501">
    <property type="entry name" value="AMP-binding"/>
    <property type="match status" value="1"/>
</dbReference>
<dbReference type="KEGG" id="dmp:FAK_07650"/>
<evidence type="ECO:0000313" key="12">
    <source>
        <dbReference type="Proteomes" id="UP001366166"/>
    </source>
</evidence>
<evidence type="ECO:0000256" key="3">
    <source>
        <dbReference type="ARBA" id="ARBA00022741"/>
    </source>
</evidence>
<dbReference type="RefSeq" id="WP_350341534.1">
    <property type="nucleotide sequence ID" value="NZ_AP028679.1"/>
</dbReference>
<reference evidence="12" key="1">
    <citation type="journal article" date="2023" name="Arch. Microbiol.">
        <title>Desulfoferula mesophilus gen. nov. sp. nov., a mesophilic sulfate-reducing bacterium isolated from a brackish lake sediment.</title>
        <authorList>
            <person name="Watanabe T."/>
            <person name="Yabe T."/>
            <person name="Tsuji J.M."/>
            <person name="Fukui M."/>
        </authorList>
    </citation>
    <scope>NUCLEOTIDE SEQUENCE [LARGE SCALE GENOMIC DNA]</scope>
    <source>
        <strain evidence="12">12FAK</strain>
    </source>
</reference>
<dbReference type="InterPro" id="IPR000873">
    <property type="entry name" value="AMP-dep_synth/lig_dom"/>
</dbReference>
<comment type="similarity">
    <text evidence="5">Belongs to the phenylacetyl-CoA ligase family.</text>
</comment>
<organism evidence="11 12">
    <name type="scientific">Desulfoferula mesophila</name>
    <dbReference type="NCBI Taxonomy" id="3058419"/>
    <lineage>
        <taxon>Bacteria</taxon>
        <taxon>Pseudomonadati</taxon>
        <taxon>Thermodesulfobacteriota</taxon>
        <taxon>Desulfarculia</taxon>
        <taxon>Desulfarculales</taxon>
        <taxon>Desulfarculaceae</taxon>
        <taxon>Desulfoferula</taxon>
    </lineage>
</organism>
<dbReference type="InterPro" id="IPR042099">
    <property type="entry name" value="ANL_N_sf"/>
</dbReference>
<accession>A0AAU9EGK4</accession>
<comment type="subunit">
    <text evidence="1">Monomer.</text>
</comment>